<sequence length="695" mass="77022">MAQIDAFDIIILGAVLIGTLAYFTKGTLWAKPRSASALIGKSNDTSVASIATRSIITKLQDSDRDVVVFYGSQTGTAEDYASRLAKEGHSRFGLKTMVADIEEYDLEDLDTLPEDKVAIFVMATYGEGEPTDNAVSFYEFITGEDPTFSEMEDPEQPLKNLKYVAFGLGNNTYEHYNEVIERLNDALLKLGAKRIGEVGMGDDGTGTMEEDFLSWKEEMWAEFAKHVGIQEREAVYEPAFKVEDKDELTIDDASVYLGEFNKAHLQGTESAPFLPHNPYVAPITSCRELFKSDSRNCLHVEIDLQDSNLKFTTGDHIAVWPQNSDKEVDRFLSVLGLTAKRNDVIHVTPLDPTTKVPFPNPTTYDTVVRYHLEICGVVSRQFLASLAAFAPSDEAKTAITKLGNEKDHFSEVVTSRYLNIAQVLERISSGETWSSVPFSLIIESINHIQPRYYSISSSSYVDKTKPHITVVVESIPTTAEADPLQGVASNYLLDLKYKQEGIKNPRPSAVSYATDGPRGRYAGNKIPVHIRHSNFKLPSNPATPIIMVGPGTGVAPFRGFVIERAAQAAAGVPVGTSVLFFGSRNRTEDFLYSEEWDALGEKLGDKFKLVTAFSRQGPEKVYVQHRLVENAELVNKLLQEGAYFYVCGDASRMAKDVSASLAKIISQQRGIAEEQGEEIVKSMRAQNLYQEDVWS</sequence>
<accession>A0ACC3T9F5</accession>
<name>A0ACC3T9F5_LIPKO</name>
<protein>
    <submittedName>
        <fullName evidence="1">Uncharacterized protein</fullName>
    </submittedName>
</protein>
<evidence type="ECO:0000313" key="1">
    <source>
        <dbReference type="EMBL" id="KAK9240296.1"/>
    </source>
</evidence>
<dbReference type="EMBL" id="MU971340">
    <property type="protein sequence ID" value="KAK9240296.1"/>
    <property type="molecule type" value="Genomic_DNA"/>
</dbReference>
<dbReference type="Proteomes" id="UP001433508">
    <property type="component" value="Unassembled WGS sequence"/>
</dbReference>
<organism evidence="1 2">
    <name type="scientific">Lipomyces kononenkoae</name>
    <name type="common">Yeast</name>
    <dbReference type="NCBI Taxonomy" id="34357"/>
    <lineage>
        <taxon>Eukaryota</taxon>
        <taxon>Fungi</taxon>
        <taxon>Dikarya</taxon>
        <taxon>Ascomycota</taxon>
        <taxon>Saccharomycotina</taxon>
        <taxon>Lipomycetes</taxon>
        <taxon>Lipomycetales</taxon>
        <taxon>Lipomycetaceae</taxon>
        <taxon>Lipomyces</taxon>
    </lineage>
</organism>
<evidence type="ECO:0000313" key="2">
    <source>
        <dbReference type="Proteomes" id="UP001433508"/>
    </source>
</evidence>
<comment type="caution">
    <text evidence="1">The sequence shown here is derived from an EMBL/GenBank/DDBJ whole genome shotgun (WGS) entry which is preliminary data.</text>
</comment>
<reference evidence="2" key="1">
    <citation type="journal article" date="2024" name="Front. Bioeng. Biotechnol.">
        <title>Genome-scale model development and genomic sequencing of the oleaginous clade Lipomyces.</title>
        <authorList>
            <person name="Czajka J.J."/>
            <person name="Han Y."/>
            <person name="Kim J."/>
            <person name="Mondo S.J."/>
            <person name="Hofstad B.A."/>
            <person name="Robles A."/>
            <person name="Haridas S."/>
            <person name="Riley R."/>
            <person name="LaButti K."/>
            <person name="Pangilinan J."/>
            <person name="Andreopoulos W."/>
            <person name="Lipzen A."/>
            <person name="Yan J."/>
            <person name="Wang M."/>
            <person name="Ng V."/>
            <person name="Grigoriev I.V."/>
            <person name="Spatafora J.W."/>
            <person name="Magnuson J.K."/>
            <person name="Baker S.E."/>
            <person name="Pomraning K.R."/>
        </authorList>
    </citation>
    <scope>NUCLEOTIDE SEQUENCE [LARGE SCALE GENOMIC DNA]</scope>
    <source>
        <strain evidence="2">CBS 7786</strain>
    </source>
</reference>
<gene>
    <name evidence="1" type="ORF">V1525DRAFT_353960</name>
</gene>
<keyword evidence="2" id="KW-1185">Reference proteome</keyword>
<proteinExistence type="predicted"/>